<proteinExistence type="predicted"/>
<name>A0A2G9T480_TELCI</name>
<evidence type="ECO:0000313" key="1">
    <source>
        <dbReference type="EMBL" id="PIO52756.1"/>
    </source>
</evidence>
<reference evidence="1 2" key="1">
    <citation type="submission" date="2015-09" db="EMBL/GenBank/DDBJ databases">
        <title>Draft genome of the parasitic nematode Teladorsagia circumcincta isolate WARC Sus (inbred).</title>
        <authorList>
            <person name="Mitreva M."/>
        </authorList>
    </citation>
    <scope>NUCLEOTIDE SEQUENCE [LARGE SCALE GENOMIC DNA]</scope>
    <source>
        <strain evidence="1 2">S</strain>
    </source>
</reference>
<gene>
    <name evidence="1" type="ORF">TELCIR_25935</name>
</gene>
<dbReference type="InterPro" id="IPR011989">
    <property type="entry name" value="ARM-like"/>
</dbReference>
<evidence type="ECO:0000313" key="2">
    <source>
        <dbReference type="Proteomes" id="UP000230423"/>
    </source>
</evidence>
<keyword evidence="2" id="KW-1185">Reference proteome</keyword>
<organism evidence="1 2">
    <name type="scientific">Teladorsagia circumcincta</name>
    <name type="common">Brown stomach worm</name>
    <name type="synonym">Ostertagia circumcincta</name>
    <dbReference type="NCBI Taxonomy" id="45464"/>
    <lineage>
        <taxon>Eukaryota</taxon>
        <taxon>Metazoa</taxon>
        <taxon>Ecdysozoa</taxon>
        <taxon>Nematoda</taxon>
        <taxon>Chromadorea</taxon>
        <taxon>Rhabditida</taxon>
        <taxon>Rhabditina</taxon>
        <taxon>Rhabditomorpha</taxon>
        <taxon>Strongyloidea</taxon>
        <taxon>Trichostrongylidae</taxon>
        <taxon>Teladorsagia</taxon>
    </lineage>
</organism>
<feature type="non-terminal residue" evidence="1">
    <location>
        <position position="91"/>
    </location>
</feature>
<sequence>VFDTKRVIYKEKVDLFFNGLMTRASDDPEGHKVRIKLAALLITLLQSVAAELIVMTVVKHERATSILKVGLPILRKLYDSEDENVKVRALV</sequence>
<feature type="non-terminal residue" evidence="1">
    <location>
        <position position="1"/>
    </location>
</feature>
<dbReference type="AlphaFoldDB" id="A0A2G9T480"/>
<dbReference type="EMBL" id="KZ426869">
    <property type="protein sequence ID" value="PIO52756.1"/>
    <property type="molecule type" value="Genomic_DNA"/>
</dbReference>
<protein>
    <submittedName>
        <fullName evidence="1">Uncharacterized protein</fullName>
    </submittedName>
</protein>
<dbReference type="Gene3D" id="1.25.10.10">
    <property type="entry name" value="Leucine-rich Repeat Variant"/>
    <property type="match status" value="1"/>
</dbReference>
<dbReference type="Proteomes" id="UP000230423">
    <property type="component" value="Unassembled WGS sequence"/>
</dbReference>
<dbReference type="OrthoDB" id="5897497at2759"/>
<accession>A0A2G9T480</accession>